<dbReference type="PANTHER" id="PTHR32089">
    <property type="entry name" value="METHYL-ACCEPTING CHEMOTAXIS PROTEIN MCPB"/>
    <property type="match status" value="1"/>
</dbReference>
<comment type="subcellular location">
    <subcellularLocation>
        <location evidence="1">Membrane</location>
    </subcellularLocation>
</comment>
<feature type="domain" description="Methyl-accepting transducer" evidence="5">
    <location>
        <begin position="17"/>
        <end position="189"/>
    </location>
</feature>
<dbReference type="PRINTS" id="PR00260">
    <property type="entry name" value="CHEMTRNSDUCR"/>
</dbReference>
<dbReference type="PANTHER" id="PTHR32089:SF112">
    <property type="entry name" value="LYSOZYME-LIKE PROTEIN-RELATED"/>
    <property type="match status" value="1"/>
</dbReference>
<evidence type="ECO:0000256" key="3">
    <source>
        <dbReference type="ARBA" id="ARBA00029447"/>
    </source>
</evidence>
<proteinExistence type="inferred from homology"/>
<dbReference type="InterPro" id="IPR004089">
    <property type="entry name" value="MCPsignal_dom"/>
</dbReference>
<name>A0ABT1U2N9_9GAMM</name>
<gene>
    <name evidence="6" type="ORF">NP596_06510</name>
</gene>
<dbReference type="Pfam" id="PF00015">
    <property type="entry name" value="MCPsignal"/>
    <property type="match status" value="1"/>
</dbReference>
<reference evidence="6 7" key="1">
    <citation type="submission" date="2022-07" db="EMBL/GenBank/DDBJ databases">
        <title>Methylomonas rivi sp. nov., Methylomonas rosea sp. nov., Methylomonas aureus sp. nov. and Methylomonas subterranea sp. nov., four novel methanotrophs isolated from a freshwater creek and the deep terrestrial subsurface.</title>
        <authorList>
            <person name="Abin C."/>
            <person name="Sankaranarayanan K."/>
            <person name="Garner C."/>
            <person name="Sindelar R."/>
            <person name="Kotary K."/>
            <person name="Garner R."/>
            <person name="Barclay S."/>
            <person name="Lawson P."/>
            <person name="Krumholz L."/>
        </authorList>
    </citation>
    <scope>NUCLEOTIDE SEQUENCE [LARGE SCALE GENOMIC DNA]</scope>
    <source>
        <strain evidence="6 7">WSC-6</strain>
    </source>
</reference>
<dbReference type="Proteomes" id="UP001524586">
    <property type="component" value="Unassembled WGS sequence"/>
</dbReference>
<evidence type="ECO:0000259" key="5">
    <source>
        <dbReference type="PROSITE" id="PS50111"/>
    </source>
</evidence>
<evidence type="ECO:0000313" key="7">
    <source>
        <dbReference type="Proteomes" id="UP001524586"/>
    </source>
</evidence>
<accession>A0ABT1U2N9</accession>
<dbReference type="SUPFAM" id="SSF58104">
    <property type="entry name" value="Methyl-accepting chemotaxis protein (MCP) signaling domain"/>
    <property type="match status" value="1"/>
</dbReference>
<keyword evidence="7" id="KW-1185">Reference proteome</keyword>
<dbReference type="InterPro" id="IPR004090">
    <property type="entry name" value="Chemotax_Me-accpt_rcpt"/>
</dbReference>
<sequence>MALTESVFSQGDQGIFDTSQDRLNNLVSSLDQALQDKQAMLESIRTLVGFIDEMSGMAKEVARIADQTNLLALNAAIEAARAGEAGRGFAVVADEVRKLSTLSGNTGKHIGIKVTEINAAISAACTLAEQAAQRETNTVASANTGIQAVLDEMHRLFDEQCQASLQLTQAANSMQKDLAESIVAFQFQDRISQTLNHVKTNIDNFPNYLLYSIQSVDNIQPLDNADMLKKLKSSPIFAEHEMHADEQPRQIPQNHVRLFGGWGINSYTKYQ</sequence>
<comment type="similarity">
    <text evidence="3">Belongs to the methyl-accepting chemotaxis (MCP) protein family.</text>
</comment>
<dbReference type="SMART" id="SM00283">
    <property type="entry name" value="MA"/>
    <property type="match status" value="1"/>
</dbReference>
<comment type="caution">
    <text evidence="6">The sequence shown here is derived from an EMBL/GenBank/DDBJ whole genome shotgun (WGS) entry which is preliminary data.</text>
</comment>
<evidence type="ECO:0000313" key="6">
    <source>
        <dbReference type="EMBL" id="MCQ8128107.1"/>
    </source>
</evidence>
<dbReference type="PROSITE" id="PS50111">
    <property type="entry name" value="CHEMOTAXIS_TRANSDUC_2"/>
    <property type="match status" value="1"/>
</dbReference>
<evidence type="ECO:0000256" key="2">
    <source>
        <dbReference type="ARBA" id="ARBA00023224"/>
    </source>
</evidence>
<organism evidence="6 7">
    <name type="scientific">Methylomonas rivi</name>
    <dbReference type="NCBI Taxonomy" id="2952226"/>
    <lineage>
        <taxon>Bacteria</taxon>
        <taxon>Pseudomonadati</taxon>
        <taxon>Pseudomonadota</taxon>
        <taxon>Gammaproteobacteria</taxon>
        <taxon>Methylococcales</taxon>
        <taxon>Methylococcaceae</taxon>
        <taxon>Methylomonas</taxon>
    </lineage>
</organism>
<evidence type="ECO:0000256" key="4">
    <source>
        <dbReference type="PROSITE-ProRule" id="PRU00284"/>
    </source>
</evidence>
<keyword evidence="2 4" id="KW-0807">Transducer</keyword>
<dbReference type="EMBL" id="JANIBK010000023">
    <property type="protein sequence ID" value="MCQ8128107.1"/>
    <property type="molecule type" value="Genomic_DNA"/>
</dbReference>
<evidence type="ECO:0000256" key="1">
    <source>
        <dbReference type="ARBA" id="ARBA00004370"/>
    </source>
</evidence>
<protein>
    <submittedName>
        <fullName evidence="6">Methyl-accepting chemotaxis protein</fullName>
    </submittedName>
</protein>
<dbReference type="Gene3D" id="1.10.287.950">
    <property type="entry name" value="Methyl-accepting chemotaxis protein"/>
    <property type="match status" value="1"/>
</dbReference>